<dbReference type="RefSeq" id="WP_210318584.1">
    <property type="nucleotide sequence ID" value="NZ_BMIQ01000014.1"/>
</dbReference>
<gene>
    <name evidence="2" type="ORF">GCM10011390_50070</name>
</gene>
<dbReference type="Pfam" id="PF13424">
    <property type="entry name" value="TPR_12"/>
    <property type="match status" value="1"/>
</dbReference>
<comment type="caution">
    <text evidence="2">The sequence shown here is derived from an EMBL/GenBank/DDBJ whole genome shotgun (WGS) entry which is preliminary data.</text>
</comment>
<dbReference type="PANTHER" id="PTHR10098">
    <property type="entry name" value="RAPSYN-RELATED"/>
    <property type="match status" value="1"/>
</dbReference>
<name>A0A917EEP7_9HYPH</name>
<reference evidence="2" key="2">
    <citation type="submission" date="2020-09" db="EMBL/GenBank/DDBJ databases">
        <authorList>
            <person name="Sun Q."/>
            <person name="Zhou Y."/>
        </authorList>
    </citation>
    <scope>NUCLEOTIDE SEQUENCE</scope>
    <source>
        <strain evidence="2">CGMCC 1.15367</strain>
    </source>
</reference>
<reference evidence="2" key="1">
    <citation type="journal article" date="2014" name="Int. J. Syst. Evol. Microbiol.">
        <title>Complete genome sequence of Corynebacterium casei LMG S-19264T (=DSM 44701T), isolated from a smear-ripened cheese.</title>
        <authorList>
            <consortium name="US DOE Joint Genome Institute (JGI-PGF)"/>
            <person name="Walter F."/>
            <person name="Albersmeier A."/>
            <person name="Kalinowski J."/>
            <person name="Ruckert C."/>
        </authorList>
    </citation>
    <scope>NUCLEOTIDE SEQUENCE</scope>
    <source>
        <strain evidence="2">CGMCC 1.15367</strain>
    </source>
</reference>
<dbReference type="InterPro" id="IPR011990">
    <property type="entry name" value="TPR-like_helical_dom_sf"/>
</dbReference>
<dbReference type="SMART" id="SM00028">
    <property type="entry name" value="TPR"/>
    <property type="match status" value="4"/>
</dbReference>
<dbReference type="Proteomes" id="UP000644699">
    <property type="component" value="Unassembled WGS sequence"/>
</dbReference>
<dbReference type="AlphaFoldDB" id="A0A917EEP7"/>
<evidence type="ECO:0000313" key="2">
    <source>
        <dbReference type="EMBL" id="GGE24614.1"/>
    </source>
</evidence>
<dbReference type="Gene3D" id="1.25.40.10">
    <property type="entry name" value="Tetratricopeptide repeat domain"/>
    <property type="match status" value="2"/>
</dbReference>
<sequence>MTLEIAAREAGDAGDLSRALELSEQALGVFAKARARSHWVYALALTDRADFQLKARRWSEARKAMEAADPAARLADWDNGDHRAAALFRIGRLWRGLDSQEKALKAFLDAEKAMPRGVDVDQRRVLRQETGGVLMALGRYREAAAALDDAYALADKAPLAVQLSIRLDQATGALAERDLGRAALLLSEIEDNIARNPAIADMLGQRPVILRARLDAKKANYAKALSSLSLAMEDLTRRDLTETQAYGDLLFETSGMRLLRGEYAEVIEICLRLMVLYEPLLGPDHFLVGQVHMRLALAYREIGDLDRSAQNFDIALTIFQRQSGTESVAYALALPEKARLLSVTGRHDDAIALAQSAVDRLRAKPDVSSYSLGIAVIIYGNTLLDAGSINQAKATLLEGLRIMQSDPYYTPAEVIPLLNNLAEIAIRQNDLSKATEFAKQADALVTDLGSLGVHNLWRSRRILAEIAVQTGHAPEGLRIMEEEIAKQEMRLRRLGNTLSQSSEFESEGVRQDVETYLQAAQAVEAVPGGDGTLLDRMFSAAQLPTTTQTSRAINGASARLQTDDLRLSDLIGRRQALGVERKASDRLLSNMATDKAGGLAQRGLSELRAKIDEFDSKIAAIDAELIASYPNFVSLIEPKAVSLSAVQAALQDDEALLLQLTFGDSTQLFYVTRYGARRVERPLGTAALDAMVTKLRESLDFDGSIPPYEAGIASDLYAAIFAPFDEDMRRIRHLIFVPDQAMTSLPPAVLLASPFAGGRQAGKGDWAALDYFGRHLAISIMPSADSFVALRSIPTDTRYARSFVGIGNPILPPMPKSAREDASLRRDDGILDWHLTDIKLDNLFDTEIELKDFAKLLGGDDASLYVRGEASETNVKAAPLDGVGTIAFATHGLLANDIRGLDEPALVLSMPDHPDSLDDGFLTATEIASLKIRSDLVVLSACNTAGRDSRPGAPGLSGLTRAFFYAGARSLMVTHWRIMSTETVPLTTGFMAMRQAEPKERPSELLRRAMDEMITGRAGSEAGLDPVILAHPGVWGSFVIVGDR</sequence>
<organism evidence="2 3">
    <name type="scientific">Aureimonas endophytica</name>
    <dbReference type="NCBI Taxonomy" id="2027858"/>
    <lineage>
        <taxon>Bacteria</taxon>
        <taxon>Pseudomonadati</taxon>
        <taxon>Pseudomonadota</taxon>
        <taxon>Alphaproteobacteria</taxon>
        <taxon>Hyphomicrobiales</taxon>
        <taxon>Aurantimonadaceae</taxon>
        <taxon>Aureimonas</taxon>
    </lineage>
</organism>
<protein>
    <recommendedName>
        <fullName evidence="1">CHAT domain-containing protein</fullName>
    </recommendedName>
</protein>
<feature type="domain" description="CHAT" evidence="1">
    <location>
        <begin position="713"/>
        <end position="1043"/>
    </location>
</feature>
<dbReference type="InterPro" id="IPR024983">
    <property type="entry name" value="CHAT_dom"/>
</dbReference>
<accession>A0A917EEP7</accession>
<evidence type="ECO:0000313" key="3">
    <source>
        <dbReference type="Proteomes" id="UP000644699"/>
    </source>
</evidence>
<dbReference type="EMBL" id="BMIQ01000014">
    <property type="protein sequence ID" value="GGE24614.1"/>
    <property type="molecule type" value="Genomic_DNA"/>
</dbReference>
<keyword evidence="3" id="KW-1185">Reference proteome</keyword>
<dbReference type="InterPro" id="IPR019734">
    <property type="entry name" value="TPR_rpt"/>
</dbReference>
<dbReference type="PANTHER" id="PTHR10098:SF108">
    <property type="entry name" value="TETRATRICOPEPTIDE REPEAT PROTEIN 28"/>
    <property type="match status" value="1"/>
</dbReference>
<proteinExistence type="predicted"/>
<evidence type="ECO:0000259" key="1">
    <source>
        <dbReference type="Pfam" id="PF12770"/>
    </source>
</evidence>
<dbReference type="SUPFAM" id="SSF48452">
    <property type="entry name" value="TPR-like"/>
    <property type="match status" value="3"/>
</dbReference>
<dbReference type="Pfam" id="PF12770">
    <property type="entry name" value="CHAT"/>
    <property type="match status" value="1"/>
</dbReference>